<accession>A0A9W4TEA7</accession>
<reference evidence="3" key="1">
    <citation type="submission" date="2022-09" db="EMBL/GenBank/DDBJ databases">
        <authorList>
            <person name="Duchaud E."/>
        </authorList>
    </citation>
    <scope>NUCLEOTIDE SEQUENCE</scope>
    <source>
        <strain evidence="3">TRV642</strain>
    </source>
</reference>
<evidence type="ECO:0000313" key="3">
    <source>
        <dbReference type="EMBL" id="CAI2765383.1"/>
    </source>
</evidence>
<dbReference type="Gene3D" id="3.90.550.10">
    <property type="entry name" value="Spore Coat Polysaccharide Biosynthesis Protein SpsA, Chain A"/>
    <property type="match status" value="1"/>
</dbReference>
<gene>
    <name evidence="3" type="ORF">TRV642_0305</name>
</gene>
<proteinExistence type="predicted"/>
<protein>
    <submittedName>
        <fullName evidence="3">Glyco_trans_2-like domain-containing protein</fullName>
    </submittedName>
</protein>
<dbReference type="SUPFAM" id="SSF53448">
    <property type="entry name" value="Nucleotide-diphospho-sugar transferases"/>
    <property type="match status" value="1"/>
</dbReference>
<dbReference type="KEGG" id="fcs:TRV642_0305"/>
<dbReference type="AlphaFoldDB" id="A0A9W4TEA7"/>
<feature type="domain" description="Glycosyltransferase 2-like" evidence="2">
    <location>
        <begin position="241"/>
        <end position="397"/>
    </location>
</feature>
<keyword evidence="1" id="KW-0472">Membrane</keyword>
<evidence type="ECO:0000256" key="1">
    <source>
        <dbReference type="SAM" id="Phobius"/>
    </source>
</evidence>
<dbReference type="CDD" id="cd00761">
    <property type="entry name" value="Glyco_tranf_GTA_type"/>
    <property type="match status" value="1"/>
</dbReference>
<evidence type="ECO:0000313" key="4">
    <source>
        <dbReference type="Proteomes" id="UP001152749"/>
    </source>
</evidence>
<dbReference type="EMBL" id="OX336425">
    <property type="protein sequence ID" value="CAI2765383.1"/>
    <property type="molecule type" value="Genomic_DNA"/>
</dbReference>
<dbReference type="InterPro" id="IPR029044">
    <property type="entry name" value="Nucleotide-diphossugar_trans"/>
</dbReference>
<dbReference type="Pfam" id="PF00535">
    <property type="entry name" value="Glycos_transf_2"/>
    <property type="match status" value="1"/>
</dbReference>
<evidence type="ECO:0000259" key="2">
    <source>
        <dbReference type="Pfam" id="PF00535"/>
    </source>
</evidence>
<sequence length="511" mass="59611">MIIIYHKKNKVVEVEFEKKIVHFSQVNIAKTLFEMADLHPHSLIVWCHIDFKTNLNISKFQDIFHHSKIMASYNPFSKSFLSDSIGYVEESPFIKINKKVSYPTWQTSSLVGGLNASVLLALNGKIKTTFNFDYFLHSMAKLTMEKGLFCYSEPSLLIDNTVELKEQKTSTYALFRFVKQHYRTRWVFLLFLNLLLFKRKLSIIPLLYCLTYRRRKLEDDLLEHIEVHSSKHVFSTETIDVIIPTIGRKQYLYDVLKDLSVQSHLPKNVIIVEQNTNLESVSELDYLQTESWPFKIKHTFTHQAGACNARNLALAQVESEWVFLNDDDNRFAPDLIKETLKKCRKFGVTVVNNCYLKKNETKEFDVINQASIFGSGNSFMTSVLLKKVSFRMGFEFGYGEDSDFGMQLRNIGADVVYFPSPEILHLSAPMGGFRTKPVLVWKEDLIQPKPSPTIMLYKQLHLTEEQISGYKIILFFKFYKVQAIKNPLCYYKNFQKQWKQSLYWANELISK</sequence>
<organism evidence="3 4">
    <name type="scientific">Flavobacterium collinsii</name>
    <dbReference type="NCBI Taxonomy" id="1114861"/>
    <lineage>
        <taxon>Bacteria</taxon>
        <taxon>Pseudomonadati</taxon>
        <taxon>Bacteroidota</taxon>
        <taxon>Flavobacteriia</taxon>
        <taxon>Flavobacteriales</taxon>
        <taxon>Flavobacteriaceae</taxon>
        <taxon>Flavobacterium</taxon>
    </lineage>
</organism>
<dbReference type="RefSeq" id="WP_263361935.1">
    <property type="nucleotide sequence ID" value="NZ_OX336425.1"/>
</dbReference>
<name>A0A9W4TEA7_9FLAO</name>
<dbReference type="InterPro" id="IPR001173">
    <property type="entry name" value="Glyco_trans_2-like"/>
</dbReference>
<dbReference type="Proteomes" id="UP001152749">
    <property type="component" value="Chromosome"/>
</dbReference>
<keyword evidence="1" id="KW-1133">Transmembrane helix</keyword>
<feature type="transmembrane region" description="Helical" evidence="1">
    <location>
        <begin position="186"/>
        <end position="208"/>
    </location>
</feature>
<keyword evidence="1" id="KW-0812">Transmembrane</keyword>